<keyword evidence="3" id="KW-0456">Lyase</keyword>
<evidence type="ECO:0000256" key="1">
    <source>
        <dbReference type="SAM" id="SignalP"/>
    </source>
</evidence>
<proteinExistence type="predicted"/>
<accession>A0A7C9HF34</accession>
<dbReference type="Gene3D" id="2.60.40.10">
    <property type="entry name" value="Immunoglobulins"/>
    <property type="match status" value="1"/>
</dbReference>
<comment type="caution">
    <text evidence="3">The sequence shown here is derived from an EMBL/GenBank/DDBJ whole genome shotgun (WGS) entry which is preliminary data.</text>
</comment>
<protein>
    <submittedName>
        <fullName evidence="3">Xanthan lyase</fullName>
    </submittedName>
</protein>
<keyword evidence="1" id="KW-0732">Signal</keyword>
<dbReference type="SUPFAM" id="SSF49265">
    <property type="entry name" value="Fibronectin type III"/>
    <property type="match status" value="1"/>
</dbReference>
<dbReference type="PROSITE" id="PS50853">
    <property type="entry name" value="FN3"/>
    <property type="match status" value="1"/>
</dbReference>
<dbReference type="InterPro" id="IPR033803">
    <property type="entry name" value="CBD-like_Golvesin-Xly"/>
</dbReference>
<feature type="signal peptide" evidence="1">
    <location>
        <begin position="1"/>
        <end position="20"/>
    </location>
</feature>
<dbReference type="InterPro" id="IPR013783">
    <property type="entry name" value="Ig-like_fold"/>
</dbReference>
<dbReference type="AlphaFoldDB" id="A0A7C9HF34"/>
<dbReference type="Pfam" id="PF00041">
    <property type="entry name" value="fn3"/>
    <property type="match status" value="1"/>
</dbReference>
<gene>
    <name evidence="3" type="ORF">F0475_10145</name>
</gene>
<feature type="chain" id="PRO_5029016142" evidence="1">
    <location>
        <begin position="21"/>
        <end position="863"/>
    </location>
</feature>
<dbReference type="RefSeq" id="WP_155716513.1">
    <property type="nucleotide sequence ID" value="NZ_VVIQ01000012.1"/>
</dbReference>
<dbReference type="SMART" id="SM00060">
    <property type="entry name" value="FN3"/>
    <property type="match status" value="1"/>
</dbReference>
<dbReference type="InterPro" id="IPR003961">
    <property type="entry name" value="FN3_dom"/>
</dbReference>
<dbReference type="InterPro" id="IPR036116">
    <property type="entry name" value="FN3_sf"/>
</dbReference>
<evidence type="ECO:0000259" key="2">
    <source>
        <dbReference type="PROSITE" id="PS50853"/>
    </source>
</evidence>
<dbReference type="Gene3D" id="3.40.630.40">
    <property type="entry name" value="Zn-dependent exopeptidases"/>
    <property type="match status" value="1"/>
</dbReference>
<organism evidence="3 4">
    <name type="scientific">Prevotella vespertina</name>
    <dbReference type="NCBI Taxonomy" id="2608404"/>
    <lineage>
        <taxon>Bacteria</taxon>
        <taxon>Pseudomonadati</taxon>
        <taxon>Bacteroidota</taxon>
        <taxon>Bacteroidia</taxon>
        <taxon>Bacteroidales</taxon>
        <taxon>Prevotellaceae</taxon>
        <taxon>Prevotella</taxon>
    </lineage>
</organism>
<dbReference type="EMBL" id="VVIQ01000012">
    <property type="protein sequence ID" value="MUL28649.1"/>
    <property type="molecule type" value="Genomic_DNA"/>
</dbReference>
<keyword evidence="4" id="KW-1185">Reference proteome</keyword>
<dbReference type="CDD" id="cd00063">
    <property type="entry name" value="FN3"/>
    <property type="match status" value="1"/>
</dbReference>
<reference evidence="3 4" key="1">
    <citation type="submission" date="2019-09" db="EMBL/GenBank/DDBJ databases">
        <title>Prevotella A2879 sp. nov., isolated from an abscess of a patient.</title>
        <authorList>
            <person name="Buhl M."/>
            <person name="Oberhettinger P."/>
        </authorList>
    </citation>
    <scope>NUCLEOTIDE SEQUENCE [LARGE SCALE GENOMIC DNA]</scope>
    <source>
        <strain evidence="3 4">A2879</strain>
    </source>
</reference>
<dbReference type="Pfam" id="PF25275">
    <property type="entry name" value="Golvesin_C"/>
    <property type="match status" value="1"/>
</dbReference>
<name>A0A7C9HF34_9BACT</name>
<feature type="domain" description="Fibronectin type-III" evidence="2">
    <location>
        <begin position="488"/>
        <end position="584"/>
    </location>
</feature>
<dbReference type="GO" id="GO:0016829">
    <property type="term" value="F:lyase activity"/>
    <property type="evidence" value="ECO:0007669"/>
    <property type="project" value="UniProtKB-KW"/>
</dbReference>
<dbReference type="Proteomes" id="UP000482295">
    <property type="component" value="Unassembled WGS sequence"/>
</dbReference>
<evidence type="ECO:0000313" key="3">
    <source>
        <dbReference type="EMBL" id="MUL28649.1"/>
    </source>
</evidence>
<sequence>MKIKWLCTAFIAVSTLHLHAQTGKITWDKTDYQGKPWVKNVSRPNEISEGLQNRHLSIWASHGRYYDSKKGTWKWQRPILFGTTEDLYTQTIVLPYLIPMLENAGAIVFTPRERDWQKNEVIVDNDSKYNGYKEESLKKKWENTSVPGFAQHYGSYSDGENPFIAGTARQVKSRKRKSKLSSVVYQPTIPESGRYAVYVSYQTQKKSVDDAEYIVFHKGQETHFHVNQRMGGGTWVYLGTFEFDKGNSINNSVVLTNRSAHKGIVTADAVRFGGGMGNIVRGTSVSGLPRFLEGARYYTQWAGAPRNVVSTSNGSNDYNDDINSRSLMTNWLAGGSSYLPHVKDGKMVPIELSLAVHSDAGVKSDGSLVGTLGICTTQQGNSTLGDGLSRQASKTLAQQLVANAKKDIEKSLNISWQTRSVWDRNYSETRLPAIPSAILETLSHQNFPDIKLGQDPNFKFTLARSIYKTILKYEADMHHTRYVVQPLAPNSFKIEYISAKKIRLQWKATSDVSEPTAIPTSYNVYTSIGNSGFDNGVNVRDSYYDIELEPGMVYNFKITACNRGGESFPTEILSAFQRNGAKQTILIINGFHRLSSPAVINNNLEQGFDIEADPGLSYINNAGWSGRQSNFDVSMMGKEGVDALGYGGEELVGKVIAGNNFSYTREHAEALSHAGNYNIVSCSSKAVENGEIDLSKYTLVDLVLGNEKDDGHSLIYYKSFKPSLRQKLSAYLQKHGKLLVSGSYLASDMQGADEQLWLKNYLKVSYDGSNADNYNSTVSGMGTSFDIYRTINEQHYGAYTPDNISPTDNAFCALTYADGHGAAVAYKGNDYSVFTTSFPLECIKSSSIRNNIMKGIITYLMSK</sequence>
<evidence type="ECO:0000313" key="4">
    <source>
        <dbReference type="Proteomes" id="UP000482295"/>
    </source>
</evidence>